<dbReference type="FunFam" id="1.25.10.10:FF:000019">
    <property type="entry name" value="Cytoskeleton-associated protein 5"/>
    <property type="match status" value="1"/>
</dbReference>
<protein>
    <submittedName>
        <fullName evidence="10">Microtubule-associated protein</fullName>
    </submittedName>
</protein>
<dbReference type="GO" id="GO:0051010">
    <property type="term" value="F:microtubule plus-end binding"/>
    <property type="evidence" value="ECO:0007669"/>
    <property type="project" value="InterPro"/>
</dbReference>
<dbReference type="InterPro" id="IPR045110">
    <property type="entry name" value="XMAP215"/>
</dbReference>
<dbReference type="InterPro" id="IPR024395">
    <property type="entry name" value="CLASP_N_dom"/>
</dbReference>
<dbReference type="InterPro" id="IPR016024">
    <property type="entry name" value="ARM-type_fold"/>
</dbReference>
<dbReference type="InterPro" id="IPR048491">
    <property type="entry name" value="XMAP215_CLASP_TOG"/>
</dbReference>
<organism evidence="10">
    <name type="scientific">Phaffia rhodozyma</name>
    <name type="common">Yeast</name>
    <name type="synonym">Xanthophyllomyces dendrorhous</name>
    <dbReference type="NCBI Taxonomy" id="264483"/>
    <lineage>
        <taxon>Eukaryota</taxon>
        <taxon>Fungi</taxon>
        <taxon>Dikarya</taxon>
        <taxon>Basidiomycota</taxon>
        <taxon>Agaricomycotina</taxon>
        <taxon>Tremellomycetes</taxon>
        <taxon>Cystofilobasidiales</taxon>
        <taxon>Mrakiaceae</taxon>
        <taxon>Phaffia</taxon>
    </lineage>
</organism>
<dbReference type="FunFam" id="1.25.10.10:FF:000068">
    <property type="entry name" value="cytoskeleton-associated protein 5 isoform X1"/>
    <property type="match status" value="1"/>
</dbReference>
<keyword evidence="7" id="KW-0206">Cytoskeleton</keyword>
<feature type="region of interest" description="Disordered" evidence="8">
    <location>
        <begin position="2219"/>
        <end position="2239"/>
    </location>
</feature>
<reference evidence="10" key="1">
    <citation type="submission" date="2014-08" db="EMBL/GenBank/DDBJ databases">
        <authorList>
            <person name="Sharma Rahul"/>
            <person name="Thines Marco"/>
        </authorList>
    </citation>
    <scope>NUCLEOTIDE SEQUENCE</scope>
</reference>
<feature type="domain" description="TOG" evidence="9">
    <location>
        <begin position="919"/>
        <end position="1151"/>
    </location>
</feature>
<feature type="domain" description="TOG" evidence="9">
    <location>
        <begin position="279"/>
        <end position="515"/>
    </location>
</feature>
<feature type="compositionally biased region" description="Polar residues" evidence="8">
    <location>
        <begin position="2173"/>
        <end position="2190"/>
    </location>
</feature>
<dbReference type="Pfam" id="PF21041">
    <property type="entry name" value="XMAP215_CLASP_TOG"/>
    <property type="match status" value="3"/>
</dbReference>
<dbReference type="GO" id="GO:0000022">
    <property type="term" value="P:mitotic spindle elongation"/>
    <property type="evidence" value="ECO:0007669"/>
    <property type="project" value="UniProtKB-ARBA"/>
</dbReference>
<evidence type="ECO:0000313" key="10">
    <source>
        <dbReference type="EMBL" id="CED83658.1"/>
    </source>
</evidence>
<dbReference type="GO" id="GO:1990498">
    <property type="term" value="C:mitotic spindle microtubule"/>
    <property type="evidence" value="ECO:0007669"/>
    <property type="project" value="UniProtKB-ARBA"/>
</dbReference>
<evidence type="ECO:0000256" key="3">
    <source>
        <dbReference type="ARBA" id="ARBA00022490"/>
    </source>
</evidence>
<keyword evidence="6" id="KW-0498">Mitosis</keyword>
<comment type="subcellular location">
    <subcellularLocation>
        <location evidence="1">Cytoplasm</location>
        <location evidence="1">Cytoskeleton</location>
        <location evidence="1">Spindle</location>
    </subcellularLocation>
</comment>
<dbReference type="EMBL" id="LN483157">
    <property type="protein sequence ID" value="CED83658.1"/>
    <property type="molecule type" value="Genomic_DNA"/>
</dbReference>
<feature type="compositionally biased region" description="Pro residues" evidence="8">
    <location>
        <begin position="1647"/>
        <end position="1657"/>
    </location>
</feature>
<feature type="compositionally biased region" description="Low complexity" evidence="8">
    <location>
        <begin position="529"/>
        <end position="553"/>
    </location>
</feature>
<dbReference type="GO" id="GO:0044732">
    <property type="term" value="C:mitotic spindle pole body"/>
    <property type="evidence" value="ECO:0007669"/>
    <property type="project" value="UniProtKB-ARBA"/>
</dbReference>
<proteinExistence type="inferred from homology"/>
<feature type="compositionally biased region" description="Low complexity" evidence="8">
    <location>
        <begin position="1254"/>
        <end position="1279"/>
    </location>
</feature>
<keyword evidence="3" id="KW-0963">Cytoplasm</keyword>
<feature type="compositionally biased region" description="Low complexity" evidence="8">
    <location>
        <begin position="1223"/>
        <end position="1237"/>
    </location>
</feature>
<dbReference type="SUPFAM" id="SSF48371">
    <property type="entry name" value="ARM repeat"/>
    <property type="match status" value="2"/>
</dbReference>
<keyword evidence="4" id="KW-0132">Cell division</keyword>
<feature type="compositionally biased region" description="Polar residues" evidence="8">
    <location>
        <begin position="1704"/>
        <end position="1725"/>
    </location>
</feature>
<evidence type="ECO:0000256" key="1">
    <source>
        <dbReference type="ARBA" id="ARBA00004186"/>
    </source>
</evidence>
<dbReference type="GO" id="GO:0061863">
    <property type="term" value="F:microtubule plus end polymerase"/>
    <property type="evidence" value="ECO:0007669"/>
    <property type="project" value="InterPro"/>
</dbReference>
<sequence length="2239" mass="240749">MDGAPPPEEDFTTIALPERSVHKNWKARLSAYTDLTSKFGLTTSDEDPFFRIYLSDPDLLKKWATDSNVVAQEKGVEALSTLVRESGENSARLRADIFPSVIDKCFGSARASMKMKAIELALVWIEVENTGEGVVMDVLKGLEAKQPKIVQTSVNCLKEIVTAYGIKTLGNPKPLLKSLTKIFGHTDKIVRSEGTLLTQQLYLFLGATLTPFLQELKPIQIQELTDSFNSLAPGGSGIPSRLTRRQQREQQTKEMDSANGAGGDDGEEDGGDDLGLVPDKPPPVDALAKLPSDFHEAIASTKWKDRLETCQTFLHVLKTNSTIEDGNFESVVAALGKRMADANINVVIAAANVIEALATGLEKNFAKYKAAVMTPIMERLKERKATVADALGNALYAISTTVSLPDITEDVVTALKSKNPQVKEGTLKFFCRVLKETRESPSKNDIKPLCDSIVPCTGDSLEPVRAAAAEALGLMMKILGERAFGPVLETLDDSRKTKVKEAFEKAQIKFKVGGMPAKGSGTKSGGSTGPAAAPAPIKKPVAARPKPAVASKATANPAEDESRPPPAPVDRSSGFGGEFPESNPNGFGSEDPPPPPRTAPIRKPPARLLAAKKPAVGAASTSAPSAVRKLPASSSSSTKPKPGPASASASEPLRYKYSSEEAEAKWEVMIPGEMRDQLADANWKARLEGTEKMTAWLENGEAEVVESEIMFRFFSKIPGWNEKNFQVSSKIYGMMALLASKSSSFSKACVAICVGHLTDKLGDIKLKKPAGEALVAFAEKLSLGFVLEQAFEPMTKAKSPKTQADAIAWVNSTLTDFGIAGIALRDLIEFLKNGLKSSNAAVRAAATKAIVTVKIFVGSTVSTFLDDLNPQLLTTINNEFAKVEGQTAPEPTRFSAGLVEASSSQGKGGGGGGGDPLDQLVPRADLDKLISGTSIIADLKNANWKSRKEGAETLLGILQANTRLKPGMGEIGSMLKGRLTDTNIMVKLLSLDCIGRIAKGMGKPFEKFAKMFVVPVCAILADQKVSTRGAAANTLTDISTASGGLDGLMSSFATSMENPNPLLRSTLLAWLTTWFQEHGTASSDITPLTSPLIACLEDRSPDVRKTAAALLPIVIGAVGYEYAMEQVSSLKPAMRQTVIPLIQAARGSASAPAPTTTTASAPSKVATTAAKPASSTASVASSLPPSRPTSSTSTSTAKPAVATGPSSRPKSLMGAMPKTSTIPTSSRPASRAVSVSSNDDYGTSKIKPGLGLKRPGVSSSRTVSSSTSASLSSGTSASPPFRTSDPGAKANRAKKDAARWVFHEKAEVYHTDLLATQMEPHASPSLYTLLFSRDHNASVDFLSGMAIIIACFQSMAGEAERMGIDEESLRNSLICNLDLILKYAAIRMHDSNTQSITRAIDLVEQMIDDFSSGPDTSVRHSFDEYELQLVLPTMISKLGDSKFQSKIQDLFKGKMRYVVPASRLYQILVAQGLPLKNAKARVEVLKAMTNIIKQIGTGDTLNKESIAAVVKCLSDSDGKIRNGALDVLGETYKTAGEGIYDLVKVNPKERDLMDARFKHVQGPVPVASKALSARLAQESTARSSSPAINRISRLPLAQAESPRTDLPSVLSPPRISSPRPLASLAATPGKGIPGPSRFGARPASAIHPPPSPLPALRPPSRTTQPAAQIDDEFSPSSSSSYAPPPQPSFPTTSVRAPTRMKLNGLTSGQSLRPSAPETVQSPYSEDTSDVIRSILANDPRKSVEGLKKVQKLFESPSEAFVGSVDELLSAIIKQSKVVFDTPDRLLDPAWFRVSKHLIQAINFFCDRPALLKELDNDLAEDLLHELTARLLQTDDSTGDVRELSRHLNMIILRIFNGARREVVFHALFVLLRKVTIRFPEDHISATSRTAKHAELILKCIWKRARSVEEDLENGLVDPVILLRIIEEFLQQMPPAEWRRRAQGNIPMGDMPLRTVKVVLQHVVSKYGGERVYDQLSAAFDEPEETHSYTYIFRLVNQTTQPPPSSSSGSMSQSDPKSRTESPRLSVSDGRPESVASTNSSTIDRSIAPPTKEQVKPPSSPVKDSDVEIRDEIEQEMKDIVQAVVRGDSLQRRMEELSQILIRKPEKKGKFEELISHIDVALQMFLKRAVANRMRSESESPTAIKTSDPNPAGSPTQARSPPPPTSPVSGQPQFSSRPSNTGMSRPISTLGLNGYPRSATILSTEEDPQLARYKQMFGYSVPSSSSLSSATSSGNLPDEP</sequence>
<dbReference type="InterPro" id="IPR011989">
    <property type="entry name" value="ARM-like"/>
</dbReference>
<dbReference type="SMART" id="SM01349">
    <property type="entry name" value="TOG"/>
    <property type="match status" value="5"/>
</dbReference>
<dbReference type="Gene3D" id="1.25.10.10">
    <property type="entry name" value="Leucine-rich Repeat Variant"/>
    <property type="match status" value="5"/>
</dbReference>
<evidence type="ECO:0000256" key="2">
    <source>
        <dbReference type="ARBA" id="ARBA00009549"/>
    </source>
</evidence>
<feature type="compositionally biased region" description="Polar residues" evidence="8">
    <location>
        <begin position="2034"/>
        <end position="2043"/>
    </location>
</feature>
<feature type="region of interest" description="Disordered" evidence="8">
    <location>
        <begin position="1577"/>
        <end position="1726"/>
    </location>
</feature>
<dbReference type="PANTHER" id="PTHR12609">
    <property type="entry name" value="MICROTUBULE ASSOCIATED PROTEIN XMAP215"/>
    <property type="match status" value="1"/>
</dbReference>
<feature type="compositionally biased region" description="Low complexity" evidence="8">
    <location>
        <begin position="631"/>
        <end position="650"/>
    </location>
</feature>
<feature type="compositionally biased region" description="Low complexity" evidence="8">
    <location>
        <begin position="2219"/>
        <end position="2232"/>
    </location>
</feature>
<dbReference type="InterPro" id="IPR034085">
    <property type="entry name" value="TOG"/>
</dbReference>
<feature type="region of interest" description="Disordered" evidence="8">
    <location>
        <begin position="513"/>
        <end position="654"/>
    </location>
</feature>
<accession>A0A0F7SUI0</accession>
<feature type="region of interest" description="Disordered" evidence="8">
    <location>
        <begin position="1997"/>
        <end position="2065"/>
    </location>
</feature>
<evidence type="ECO:0000256" key="6">
    <source>
        <dbReference type="ARBA" id="ARBA00022776"/>
    </source>
</evidence>
<feature type="region of interest" description="Disordered" evidence="8">
    <location>
        <begin position="1148"/>
        <end position="1290"/>
    </location>
</feature>
<feature type="compositionally biased region" description="Low complexity" evidence="8">
    <location>
        <begin position="606"/>
        <end position="615"/>
    </location>
</feature>
<evidence type="ECO:0000256" key="4">
    <source>
        <dbReference type="ARBA" id="ARBA00022618"/>
    </source>
</evidence>
<keyword evidence="6" id="KW-0131">Cell cycle</keyword>
<feature type="compositionally biased region" description="Low complexity" evidence="8">
    <location>
        <begin position="1148"/>
        <end position="1203"/>
    </location>
</feature>
<feature type="region of interest" description="Disordered" evidence="8">
    <location>
        <begin position="2132"/>
        <end position="2207"/>
    </location>
</feature>
<feature type="compositionally biased region" description="Polar residues" evidence="8">
    <location>
        <begin position="1577"/>
        <end position="1587"/>
    </location>
</feature>
<feature type="domain" description="TOG" evidence="9">
    <location>
        <begin position="2"/>
        <end position="237"/>
    </location>
</feature>
<feature type="domain" description="TOG" evidence="9">
    <location>
        <begin position="656"/>
        <end position="889"/>
    </location>
</feature>
<name>A0A0F7SUI0_PHARH</name>
<evidence type="ECO:0000259" key="9">
    <source>
        <dbReference type="SMART" id="SM01349"/>
    </source>
</evidence>
<dbReference type="GO" id="GO:0005881">
    <property type="term" value="C:cytoplasmic microtubule"/>
    <property type="evidence" value="ECO:0007669"/>
    <property type="project" value="UniProtKB-ARBA"/>
</dbReference>
<feature type="region of interest" description="Disordered" evidence="8">
    <location>
        <begin position="230"/>
        <end position="286"/>
    </location>
</feature>
<dbReference type="GO" id="GO:0030951">
    <property type="term" value="P:establishment or maintenance of microtubule cytoskeleton polarity"/>
    <property type="evidence" value="ECO:0007669"/>
    <property type="project" value="InterPro"/>
</dbReference>
<evidence type="ECO:0000256" key="8">
    <source>
        <dbReference type="SAM" id="MobiDB-lite"/>
    </source>
</evidence>
<evidence type="ECO:0000256" key="5">
    <source>
        <dbReference type="ARBA" id="ARBA00022701"/>
    </source>
</evidence>
<dbReference type="Pfam" id="PF12348">
    <property type="entry name" value="CLASP_N"/>
    <property type="match status" value="1"/>
</dbReference>
<feature type="compositionally biased region" description="Low complexity" evidence="8">
    <location>
        <begin position="2005"/>
        <end position="2014"/>
    </location>
</feature>
<feature type="compositionally biased region" description="Basic and acidic residues" evidence="8">
    <location>
        <begin position="246"/>
        <end position="256"/>
    </location>
</feature>
<dbReference type="GO" id="GO:0046785">
    <property type="term" value="P:microtubule polymerization"/>
    <property type="evidence" value="ECO:0007669"/>
    <property type="project" value="InterPro"/>
</dbReference>
<keyword evidence="5" id="KW-0493">Microtubule</keyword>
<feature type="compositionally biased region" description="Low complexity" evidence="8">
    <location>
        <begin position="1606"/>
        <end position="1624"/>
    </location>
</feature>
<comment type="similarity">
    <text evidence="2">Belongs to the CLASP family.</text>
</comment>
<dbReference type="GO" id="GO:0051301">
    <property type="term" value="P:cell division"/>
    <property type="evidence" value="ECO:0007669"/>
    <property type="project" value="UniProtKB-KW"/>
</dbReference>
<dbReference type="GO" id="GO:1990571">
    <property type="term" value="P:meiotic centromere clustering"/>
    <property type="evidence" value="ECO:0007669"/>
    <property type="project" value="UniProtKB-ARBA"/>
</dbReference>
<feature type="domain" description="TOG" evidence="9">
    <location>
        <begin position="1312"/>
        <end position="1566"/>
    </location>
</feature>
<evidence type="ECO:0000256" key="7">
    <source>
        <dbReference type="ARBA" id="ARBA00023212"/>
    </source>
</evidence>
<dbReference type="GO" id="GO:0051315">
    <property type="term" value="P:attachment of mitotic spindle microtubules to kinetochore"/>
    <property type="evidence" value="ECO:0007669"/>
    <property type="project" value="UniProtKB-ARBA"/>
</dbReference>
<dbReference type="GO" id="GO:0099070">
    <property type="term" value="C:static microtubule bundle"/>
    <property type="evidence" value="ECO:0007669"/>
    <property type="project" value="UniProtKB-ARBA"/>
</dbReference>
<feature type="compositionally biased region" description="Polar residues" evidence="8">
    <location>
        <begin position="2138"/>
        <end position="2148"/>
    </location>
</feature>